<dbReference type="EMBL" id="JAUJDW010000055">
    <property type="protein sequence ID" value="KAK0645272.1"/>
    <property type="molecule type" value="Genomic_DNA"/>
</dbReference>
<evidence type="ECO:0000256" key="1">
    <source>
        <dbReference type="SAM" id="MobiDB-lite"/>
    </source>
</evidence>
<protein>
    <recommendedName>
        <fullName evidence="4">Apolipoprotein/apolipophorin</fullName>
    </recommendedName>
</protein>
<feature type="region of interest" description="Disordered" evidence="1">
    <location>
        <begin position="27"/>
        <end position="55"/>
    </location>
</feature>
<gene>
    <name evidence="2" type="ORF">DIS24_g8071</name>
</gene>
<accession>A0AA39Y3B7</accession>
<name>A0AA39Y3B7_9PEZI</name>
<evidence type="ECO:0008006" key="4">
    <source>
        <dbReference type="Google" id="ProtNLM"/>
    </source>
</evidence>
<organism evidence="2 3">
    <name type="scientific">Lasiodiplodia hormozganensis</name>
    <dbReference type="NCBI Taxonomy" id="869390"/>
    <lineage>
        <taxon>Eukaryota</taxon>
        <taxon>Fungi</taxon>
        <taxon>Dikarya</taxon>
        <taxon>Ascomycota</taxon>
        <taxon>Pezizomycotina</taxon>
        <taxon>Dothideomycetes</taxon>
        <taxon>Dothideomycetes incertae sedis</taxon>
        <taxon>Botryosphaeriales</taxon>
        <taxon>Botryosphaeriaceae</taxon>
        <taxon>Lasiodiplodia</taxon>
    </lineage>
</organism>
<dbReference type="Proteomes" id="UP001175001">
    <property type="component" value="Unassembled WGS sequence"/>
</dbReference>
<keyword evidence="3" id="KW-1185">Reference proteome</keyword>
<reference evidence="2" key="1">
    <citation type="submission" date="2023-06" db="EMBL/GenBank/DDBJ databases">
        <title>Multi-omics analyses reveal the molecular pathogenesis toolkit of Lasiodiplodia hormozganensis, a cross-kingdom pathogen.</title>
        <authorList>
            <person name="Felix C."/>
            <person name="Meneses R."/>
            <person name="Goncalves M.F.M."/>
            <person name="Tilleman L."/>
            <person name="Duarte A.S."/>
            <person name="Jorrin-Novo J.V."/>
            <person name="Van De Peer Y."/>
            <person name="Deforce D."/>
            <person name="Van Nieuwerburgh F."/>
            <person name="Esteves A.C."/>
            <person name="Alves A."/>
        </authorList>
    </citation>
    <scope>NUCLEOTIDE SEQUENCE</scope>
    <source>
        <strain evidence="2">CBS 339.90</strain>
    </source>
</reference>
<evidence type="ECO:0000313" key="2">
    <source>
        <dbReference type="EMBL" id="KAK0645272.1"/>
    </source>
</evidence>
<sequence length="410" mass="44282">MRSFHHATRSASSQAAAARCRPLLLTRGAPRRHARLQSTSASPSGGGGSSGSSGALTGAAAGAASALIVGYTWYHLSGAKAAVQSANQAQSYMQAGVDKVKSTTPEPAEALRYLRATATSYASLVPGAKGYVDGAFEQLDRVREEHGDEVDRIVREAWGELQGIANEGGGAASLEKAGRAWEVLRRCLARVGGLAGEAAREVVERVDPQLKEKVGGSFEQLDQLVDKYGPLARKQVDEAWDQIRELVKGGGVKGDTPDKIKQLVRETKQRLTKAGDEAWKKGLEEAKPYLDKNPKAKELLEENAEALKQGDLSELWETVRDNGDVAKVEEQVQRQVDKVKTRGLGGLEQYVNMVPGGSQILPKLQLLQDVGQKRGKEAEQLLRETGDEIVQVLSRKSDKAKQLLDEAKSR</sequence>
<comment type="caution">
    <text evidence="2">The sequence shown here is derived from an EMBL/GenBank/DDBJ whole genome shotgun (WGS) entry which is preliminary data.</text>
</comment>
<evidence type="ECO:0000313" key="3">
    <source>
        <dbReference type="Proteomes" id="UP001175001"/>
    </source>
</evidence>
<dbReference type="AlphaFoldDB" id="A0AA39Y3B7"/>
<proteinExistence type="predicted"/>